<dbReference type="AlphaFoldDB" id="A0A8T8KC02"/>
<dbReference type="InterPro" id="IPR058240">
    <property type="entry name" value="rSAM_sf"/>
</dbReference>
<dbReference type="InterPro" id="IPR040085">
    <property type="entry name" value="MJ0674-like"/>
</dbReference>
<dbReference type="InterPro" id="IPR013785">
    <property type="entry name" value="Aldolase_TIM"/>
</dbReference>
<protein>
    <submittedName>
        <fullName evidence="7">Radical SAM protein</fullName>
    </submittedName>
</protein>
<dbReference type="PANTHER" id="PTHR43075:SF1">
    <property type="entry name" value="FORMATE LYASE ACTIVATING ENZYME, PUTATIVE (AFU_ORTHOLOGUE AFUA_2G15630)-RELATED"/>
    <property type="match status" value="1"/>
</dbReference>
<dbReference type="GO" id="GO:0046872">
    <property type="term" value="F:metal ion binding"/>
    <property type="evidence" value="ECO:0007669"/>
    <property type="project" value="UniProtKB-KW"/>
</dbReference>
<dbReference type="InterPro" id="IPR007197">
    <property type="entry name" value="rSAM"/>
</dbReference>
<dbReference type="PANTHER" id="PTHR43075">
    <property type="entry name" value="FORMATE LYASE ACTIVATING ENZYME, PUTATIVE (AFU_ORTHOLOGUE AFUA_2G15630)-RELATED"/>
    <property type="match status" value="1"/>
</dbReference>
<dbReference type="SUPFAM" id="SSF102114">
    <property type="entry name" value="Radical SAM enzymes"/>
    <property type="match status" value="1"/>
</dbReference>
<name>A0A8T8KC02_9EURY</name>
<feature type="binding site" evidence="5">
    <location>
        <position position="70"/>
    </location>
    <ligand>
        <name>[4Fe-4S] cluster</name>
        <dbReference type="ChEBI" id="CHEBI:49883"/>
        <note>4Fe-4S-S-AdoMet</note>
    </ligand>
</feature>
<dbReference type="CDD" id="cd01335">
    <property type="entry name" value="Radical_SAM"/>
    <property type="match status" value="1"/>
</dbReference>
<accession>A0A8T8KC02</accession>
<keyword evidence="8" id="KW-1185">Reference proteome</keyword>
<dbReference type="OrthoDB" id="371936at2157"/>
<proteinExistence type="predicted"/>
<feature type="binding site" evidence="5">
    <location>
        <position position="73"/>
    </location>
    <ligand>
        <name>[4Fe-4S] cluster</name>
        <dbReference type="ChEBI" id="CHEBI:49883"/>
        <note>4Fe-4S-S-AdoMet</note>
    </ligand>
</feature>
<dbReference type="Proteomes" id="UP000681041">
    <property type="component" value="Chromosome"/>
</dbReference>
<dbReference type="PIRSF" id="PIRSF004869">
    <property type="entry name" value="PflX_prd"/>
    <property type="match status" value="1"/>
</dbReference>
<dbReference type="KEGG" id="meme:HYG87_04495"/>
<keyword evidence="3 5" id="KW-0408">Iron</keyword>
<evidence type="ECO:0000313" key="7">
    <source>
        <dbReference type="EMBL" id="QUH24290.1"/>
    </source>
</evidence>
<keyword evidence="1 5" id="KW-0949">S-adenosyl-L-methionine</keyword>
<dbReference type="Pfam" id="PF04055">
    <property type="entry name" value="Radical_SAM"/>
    <property type="match status" value="1"/>
</dbReference>
<evidence type="ECO:0000256" key="4">
    <source>
        <dbReference type="ARBA" id="ARBA00023014"/>
    </source>
</evidence>
<sequence>MRKRFSTINPQVFDRAEKSCGVNRKSRFFDKSGYCNCQKPVIASEFLHIGEEAPLIPSHTIFFTGCTLHCVFCQNWNISQRINAGIHLSERKLASIIDARRKQGSINVNFVGGEPTPHLPFIIRTLSYCKENLPVIWNSNFFMSEESMWILQGFVDLYLSDFKFGNDECASRLCAADNYWNTITRNHLMANESGNLIIRHLILPGHVECCTKPILSWIAEHLGPDTVVNIMGQYHPDYYAHQYPEISRIPFSSEIEEAVRWAKKVGLKNLI</sequence>
<gene>
    <name evidence="7" type="ORF">HYG87_04495</name>
</gene>
<dbReference type="InterPro" id="IPR016431">
    <property type="entry name" value="Pyrv-formate_lyase-activ_prd"/>
</dbReference>
<feature type="binding site" evidence="5">
    <location>
        <position position="66"/>
    </location>
    <ligand>
        <name>[4Fe-4S] cluster</name>
        <dbReference type="ChEBI" id="CHEBI:49883"/>
        <note>4Fe-4S-S-AdoMet</note>
    </ligand>
</feature>
<evidence type="ECO:0000256" key="5">
    <source>
        <dbReference type="PIRSR" id="PIRSR004869-50"/>
    </source>
</evidence>
<evidence type="ECO:0000256" key="2">
    <source>
        <dbReference type="ARBA" id="ARBA00022723"/>
    </source>
</evidence>
<dbReference type="EMBL" id="CP058560">
    <property type="protein sequence ID" value="QUH24290.1"/>
    <property type="molecule type" value="Genomic_DNA"/>
</dbReference>
<dbReference type="GO" id="GO:0003824">
    <property type="term" value="F:catalytic activity"/>
    <property type="evidence" value="ECO:0007669"/>
    <property type="project" value="InterPro"/>
</dbReference>
<evidence type="ECO:0000256" key="1">
    <source>
        <dbReference type="ARBA" id="ARBA00022691"/>
    </source>
</evidence>
<feature type="domain" description="Radical SAM core" evidence="6">
    <location>
        <begin position="61"/>
        <end position="215"/>
    </location>
</feature>
<dbReference type="Gene3D" id="3.20.20.70">
    <property type="entry name" value="Aldolase class I"/>
    <property type="match status" value="1"/>
</dbReference>
<comment type="cofactor">
    <cofactor evidence="5">
        <name>[4Fe-4S] cluster</name>
        <dbReference type="ChEBI" id="CHEBI:49883"/>
    </cofactor>
    <text evidence="5">Binds 1 [4Fe-4S] cluster. The cluster is coordinated with 3 cysteines and an exchangeable S-adenosyl-L-methionine.</text>
</comment>
<evidence type="ECO:0000313" key="8">
    <source>
        <dbReference type="Proteomes" id="UP000681041"/>
    </source>
</evidence>
<dbReference type="GO" id="GO:0051536">
    <property type="term" value="F:iron-sulfur cluster binding"/>
    <property type="evidence" value="ECO:0007669"/>
    <property type="project" value="UniProtKB-KW"/>
</dbReference>
<dbReference type="SFLD" id="SFLDS00029">
    <property type="entry name" value="Radical_SAM"/>
    <property type="match status" value="1"/>
</dbReference>
<keyword evidence="4 5" id="KW-0411">Iron-sulfur</keyword>
<dbReference type="GeneID" id="64819998"/>
<keyword evidence="2 5" id="KW-0479">Metal-binding</keyword>
<organism evidence="7 8">
    <name type="scientific">Methanobacterium alkalithermotolerans</name>
    <dbReference type="NCBI Taxonomy" id="2731220"/>
    <lineage>
        <taxon>Archaea</taxon>
        <taxon>Methanobacteriati</taxon>
        <taxon>Methanobacteriota</taxon>
        <taxon>Methanomada group</taxon>
        <taxon>Methanobacteria</taxon>
        <taxon>Methanobacteriales</taxon>
        <taxon>Methanobacteriaceae</taxon>
        <taxon>Methanobacterium</taxon>
    </lineage>
</organism>
<evidence type="ECO:0000256" key="3">
    <source>
        <dbReference type="ARBA" id="ARBA00023004"/>
    </source>
</evidence>
<evidence type="ECO:0000259" key="6">
    <source>
        <dbReference type="Pfam" id="PF04055"/>
    </source>
</evidence>
<dbReference type="RefSeq" id="WP_211534208.1">
    <property type="nucleotide sequence ID" value="NZ_CP058560.1"/>
</dbReference>
<reference evidence="7" key="1">
    <citation type="submission" date="2020-07" db="EMBL/GenBank/DDBJ databases">
        <title>Methanobacterium. sp. MethCan genome.</title>
        <authorList>
            <person name="Postec A."/>
            <person name="Quemeneur M."/>
        </authorList>
    </citation>
    <scope>NUCLEOTIDE SEQUENCE</scope>
    <source>
        <strain evidence="7">MethCAN</strain>
    </source>
</reference>